<name>S7XFE5_SPRLO</name>
<feature type="domain" description="RRM" evidence="3">
    <location>
        <begin position="165"/>
        <end position="249"/>
    </location>
</feature>
<comment type="caution">
    <text evidence="4">The sequence shown here is derived from an EMBL/GenBank/DDBJ whole genome shotgun (WGS) entry which is preliminary data.</text>
</comment>
<sequence length="292" mass="34384">MDDESFHWKSLYEKKRPTLMDKLRFCSKPIKLTKNPFIEPIAPPKPSNNPDLFFLKEIFKNKGPMENHDKKLIDKKETYKKDELKKFDVLINELSKIHTTKPNYSDTSTISTEKNENEFNGITEESMQKNTSTHLYNINTFPQKTKDNGFKINIDKIKDGSDKRTTCMLKNIPNKYTQKMLIEMMNEEHFGTYDFLYLRMDFANICNVGYAFINFLEPKNIISFYNKVNGKGWIRYSSNKIAELTYASIQGLPSLVKKFKKSRVMDEQESFRPKLFHSKGPLKGYEKPRFEL</sequence>
<reference evidence="5" key="1">
    <citation type="journal article" date="2013" name="PLoS Genet.">
        <title>The genome of Spraguea lophii and the basis of host-microsporidian interactions.</title>
        <authorList>
            <person name="Campbell S.E."/>
            <person name="Williams T.A."/>
            <person name="Yousuf A."/>
            <person name="Soanes D.M."/>
            <person name="Paszkiewicz K.H."/>
            <person name="Williams B.A.P."/>
        </authorList>
    </citation>
    <scope>NUCLEOTIDE SEQUENCE [LARGE SCALE GENOMIC DNA]</scope>
    <source>
        <strain evidence="5">42_110</strain>
    </source>
</reference>
<gene>
    <name evidence="4" type="ORF">SLOPH_1589</name>
</gene>
<keyword evidence="1 2" id="KW-0694">RNA-binding</keyword>
<dbReference type="EMBL" id="ATCN01001292">
    <property type="protein sequence ID" value="EPR77764.1"/>
    <property type="molecule type" value="Genomic_DNA"/>
</dbReference>
<evidence type="ECO:0000256" key="2">
    <source>
        <dbReference type="PROSITE-ProRule" id="PRU00176"/>
    </source>
</evidence>
<dbReference type="SUPFAM" id="SSF54928">
    <property type="entry name" value="RNA-binding domain, RBD"/>
    <property type="match status" value="1"/>
</dbReference>
<dbReference type="VEuPathDB" id="MicrosporidiaDB:SLOPH_1589"/>
<dbReference type="AlphaFoldDB" id="S7XFE5"/>
<dbReference type="InterPro" id="IPR035979">
    <property type="entry name" value="RBD_domain_sf"/>
</dbReference>
<dbReference type="Pfam" id="PF04059">
    <property type="entry name" value="RRM_2"/>
    <property type="match status" value="1"/>
</dbReference>
<dbReference type="GO" id="GO:0003723">
    <property type="term" value="F:RNA binding"/>
    <property type="evidence" value="ECO:0007669"/>
    <property type="project" value="UniProtKB-UniRule"/>
</dbReference>
<dbReference type="InterPro" id="IPR000504">
    <property type="entry name" value="RRM_dom"/>
</dbReference>
<dbReference type="PROSITE" id="PS50102">
    <property type="entry name" value="RRM"/>
    <property type="match status" value="1"/>
</dbReference>
<evidence type="ECO:0000259" key="3">
    <source>
        <dbReference type="PROSITE" id="PS50102"/>
    </source>
</evidence>
<evidence type="ECO:0000256" key="1">
    <source>
        <dbReference type="ARBA" id="ARBA00022884"/>
    </source>
</evidence>
<keyword evidence="5" id="KW-1185">Reference proteome</keyword>
<evidence type="ECO:0000313" key="5">
    <source>
        <dbReference type="Proteomes" id="UP000014978"/>
    </source>
</evidence>
<dbReference type="OrthoDB" id="417481at2759"/>
<dbReference type="Proteomes" id="UP000014978">
    <property type="component" value="Unassembled WGS sequence"/>
</dbReference>
<dbReference type="HOGENOM" id="CLU_953673_0_0_1"/>
<dbReference type="PANTHER" id="PTHR23189">
    <property type="entry name" value="RNA RECOGNITION MOTIF-CONTAINING"/>
    <property type="match status" value="1"/>
</dbReference>
<dbReference type="InParanoid" id="S7XFE5"/>
<accession>S7XFE5</accession>
<evidence type="ECO:0000313" key="4">
    <source>
        <dbReference type="EMBL" id="EPR77764.1"/>
    </source>
</evidence>
<proteinExistence type="predicted"/>
<organism evidence="4 5">
    <name type="scientific">Spraguea lophii (strain 42_110)</name>
    <name type="common">Microsporidian parasite</name>
    <dbReference type="NCBI Taxonomy" id="1358809"/>
    <lineage>
        <taxon>Eukaryota</taxon>
        <taxon>Fungi</taxon>
        <taxon>Fungi incertae sedis</taxon>
        <taxon>Microsporidia</taxon>
        <taxon>Spragueidae</taxon>
        <taxon>Spraguea</taxon>
    </lineage>
</organism>
<protein>
    <submittedName>
        <fullName evidence="4">RNA recognition motif 2 containing protein</fullName>
    </submittedName>
</protein>
<dbReference type="InterPro" id="IPR007201">
    <property type="entry name" value="Mei2-like_Rrm_C"/>
</dbReference>